<organism evidence="3 4">
    <name type="scientific">Aphis glycines</name>
    <name type="common">Soybean aphid</name>
    <dbReference type="NCBI Taxonomy" id="307491"/>
    <lineage>
        <taxon>Eukaryota</taxon>
        <taxon>Metazoa</taxon>
        <taxon>Ecdysozoa</taxon>
        <taxon>Arthropoda</taxon>
        <taxon>Hexapoda</taxon>
        <taxon>Insecta</taxon>
        <taxon>Pterygota</taxon>
        <taxon>Neoptera</taxon>
        <taxon>Paraneoptera</taxon>
        <taxon>Hemiptera</taxon>
        <taxon>Sternorrhyncha</taxon>
        <taxon>Aphidomorpha</taxon>
        <taxon>Aphidoidea</taxon>
        <taxon>Aphididae</taxon>
        <taxon>Aphidini</taxon>
        <taxon>Aphis</taxon>
        <taxon>Aphis</taxon>
    </lineage>
</organism>
<feature type="domain" description="DNA mismatch repair protein MutS core" evidence="2">
    <location>
        <begin position="103"/>
        <end position="164"/>
    </location>
</feature>
<comment type="caution">
    <text evidence="3">The sequence shown here is derived from an EMBL/GenBank/DDBJ whole genome shotgun (WGS) entry which is preliminary data.</text>
</comment>
<dbReference type="InterPro" id="IPR036187">
    <property type="entry name" value="DNA_mismatch_repair_MutS_sf"/>
</dbReference>
<comment type="similarity">
    <text evidence="1">Belongs to the DNA mismatch repair MutS family.</text>
</comment>
<protein>
    <recommendedName>
        <fullName evidence="2">DNA mismatch repair protein MutS core domain-containing protein</fullName>
    </recommendedName>
</protein>
<accession>A0A6G0U830</accession>
<dbReference type="GO" id="GO:0032301">
    <property type="term" value="C:MutSalpha complex"/>
    <property type="evidence" value="ECO:0007669"/>
    <property type="project" value="TreeGrafter"/>
</dbReference>
<proteinExistence type="inferred from homology"/>
<dbReference type="GO" id="GO:0006298">
    <property type="term" value="P:mismatch repair"/>
    <property type="evidence" value="ECO:0007669"/>
    <property type="project" value="InterPro"/>
</dbReference>
<dbReference type="InterPro" id="IPR045076">
    <property type="entry name" value="MutS"/>
</dbReference>
<evidence type="ECO:0000313" key="4">
    <source>
        <dbReference type="Proteomes" id="UP000475862"/>
    </source>
</evidence>
<gene>
    <name evidence="3" type="ORF">AGLY_001555</name>
</gene>
<dbReference type="GO" id="GO:0140664">
    <property type="term" value="F:ATP-dependent DNA damage sensor activity"/>
    <property type="evidence" value="ECO:0007669"/>
    <property type="project" value="InterPro"/>
</dbReference>
<sequence>MLSSYSLFKINEHSDLQLNANDECELGIRSLGAVIWYLKRCKMDFQLLSRGRFDIYKPVDIESVELSNQDNINSKHMILGTITLENLYILKNSAGSYTVTLLNKLLYQWLGNPLTTISSIEDRQNAISSLIVIPDLMHEIHSELASLPNLERLFSRISSQSSNGVESDHAETSNIFRIENLFKKENN</sequence>
<dbReference type="SUPFAM" id="SSF48334">
    <property type="entry name" value="DNA repair protein MutS, domain III"/>
    <property type="match status" value="1"/>
</dbReference>
<dbReference type="Gene3D" id="1.10.1420.10">
    <property type="match status" value="1"/>
</dbReference>
<dbReference type="PANTHER" id="PTHR11361:SF148">
    <property type="entry name" value="DNA MISMATCH REPAIR PROTEIN MSH6"/>
    <property type="match status" value="1"/>
</dbReference>
<dbReference type="GO" id="GO:0030983">
    <property type="term" value="F:mismatched DNA binding"/>
    <property type="evidence" value="ECO:0007669"/>
    <property type="project" value="InterPro"/>
</dbReference>
<dbReference type="Pfam" id="PF05192">
    <property type="entry name" value="MutS_III"/>
    <property type="match status" value="1"/>
</dbReference>
<dbReference type="EMBL" id="VYZN01000002">
    <property type="protein sequence ID" value="KAE9544376.1"/>
    <property type="molecule type" value="Genomic_DNA"/>
</dbReference>
<dbReference type="OrthoDB" id="121051at2759"/>
<dbReference type="Gene3D" id="3.30.420.110">
    <property type="entry name" value="MutS, connector domain"/>
    <property type="match status" value="1"/>
</dbReference>
<reference evidence="3 4" key="1">
    <citation type="submission" date="2019-08" db="EMBL/GenBank/DDBJ databases">
        <title>The genome of the soybean aphid Biotype 1, its phylome, world population structure and adaptation to the North American continent.</title>
        <authorList>
            <person name="Giordano R."/>
            <person name="Donthu R.K."/>
            <person name="Hernandez A.G."/>
            <person name="Wright C.L."/>
            <person name="Zimin A.V."/>
        </authorList>
    </citation>
    <scope>NUCLEOTIDE SEQUENCE [LARGE SCALE GENOMIC DNA]</scope>
    <source>
        <tissue evidence="3">Whole aphids</tissue>
    </source>
</reference>
<dbReference type="InterPro" id="IPR007696">
    <property type="entry name" value="DNA_mismatch_repair_MutS_core"/>
</dbReference>
<dbReference type="PANTHER" id="PTHR11361">
    <property type="entry name" value="DNA MISMATCH REPAIR PROTEIN MUTS FAMILY MEMBER"/>
    <property type="match status" value="1"/>
</dbReference>
<dbReference type="GO" id="GO:0005524">
    <property type="term" value="F:ATP binding"/>
    <property type="evidence" value="ECO:0007669"/>
    <property type="project" value="InterPro"/>
</dbReference>
<evidence type="ECO:0000256" key="1">
    <source>
        <dbReference type="ARBA" id="ARBA00006271"/>
    </source>
</evidence>
<dbReference type="Proteomes" id="UP000475862">
    <property type="component" value="Unassembled WGS sequence"/>
</dbReference>
<keyword evidence="4" id="KW-1185">Reference proteome</keyword>
<dbReference type="InterPro" id="IPR036678">
    <property type="entry name" value="MutS_con_dom_sf"/>
</dbReference>
<evidence type="ECO:0000259" key="2">
    <source>
        <dbReference type="Pfam" id="PF05192"/>
    </source>
</evidence>
<dbReference type="AlphaFoldDB" id="A0A6G0U830"/>
<evidence type="ECO:0000313" key="3">
    <source>
        <dbReference type="EMBL" id="KAE9544376.1"/>
    </source>
</evidence>
<name>A0A6G0U830_APHGL</name>